<keyword evidence="1" id="KW-0694">RNA-binding</keyword>
<evidence type="ECO:0000259" key="2">
    <source>
        <dbReference type="SMART" id="SM00363"/>
    </source>
</evidence>
<evidence type="ECO:0000313" key="3">
    <source>
        <dbReference type="EMBL" id="MBC5582324.1"/>
    </source>
</evidence>
<dbReference type="GO" id="GO:0003723">
    <property type="term" value="F:RNA binding"/>
    <property type="evidence" value="ECO:0007669"/>
    <property type="project" value="UniProtKB-KW"/>
</dbReference>
<dbReference type="CDD" id="cd00165">
    <property type="entry name" value="S4"/>
    <property type="match status" value="1"/>
</dbReference>
<evidence type="ECO:0000313" key="4">
    <source>
        <dbReference type="Proteomes" id="UP000659630"/>
    </source>
</evidence>
<dbReference type="EMBL" id="JACONZ010000005">
    <property type="protein sequence ID" value="MBC5582324.1"/>
    <property type="molecule type" value="Genomic_DNA"/>
</dbReference>
<reference evidence="3" key="1">
    <citation type="submission" date="2020-08" db="EMBL/GenBank/DDBJ databases">
        <title>Genome public.</title>
        <authorList>
            <person name="Liu C."/>
            <person name="Sun Q."/>
        </authorList>
    </citation>
    <scope>NUCLEOTIDE SEQUENCE</scope>
    <source>
        <strain evidence="3">BX8</strain>
    </source>
</reference>
<dbReference type="SUPFAM" id="SSF55174">
    <property type="entry name" value="Alpha-L RNA-binding motif"/>
    <property type="match status" value="1"/>
</dbReference>
<keyword evidence="4" id="KW-1185">Reference proteome</keyword>
<dbReference type="PROSITE" id="PS50889">
    <property type="entry name" value="S4"/>
    <property type="match status" value="1"/>
</dbReference>
<dbReference type="Gene3D" id="3.10.290.10">
    <property type="entry name" value="RNA-binding S4 domain"/>
    <property type="match status" value="1"/>
</dbReference>
<comment type="caution">
    <text evidence="3">The sequence shown here is derived from an EMBL/GenBank/DDBJ whole genome shotgun (WGS) entry which is preliminary data.</text>
</comment>
<name>A0A923L1W0_9FIRM</name>
<sequence length="72" mass="7974">MTQETVPIKTEFIKLDSLLKFANILSTGGEAKMAIQQGAVQVNGEVCTQRGKKLRPGDRVRIEDFELQVVQA</sequence>
<organism evidence="3 4">
    <name type="scientific">Anaerofilum hominis</name>
    <dbReference type="NCBI Taxonomy" id="2763016"/>
    <lineage>
        <taxon>Bacteria</taxon>
        <taxon>Bacillati</taxon>
        <taxon>Bacillota</taxon>
        <taxon>Clostridia</taxon>
        <taxon>Eubacteriales</taxon>
        <taxon>Oscillospiraceae</taxon>
        <taxon>Anaerofilum</taxon>
    </lineage>
</organism>
<feature type="domain" description="RNA-binding S4" evidence="2">
    <location>
        <begin position="13"/>
        <end position="71"/>
    </location>
</feature>
<dbReference type="InterPro" id="IPR036986">
    <property type="entry name" value="S4_RNA-bd_sf"/>
</dbReference>
<evidence type="ECO:0000256" key="1">
    <source>
        <dbReference type="PROSITE-ProRule" id="PRU00182"/>
    </source>
</evidence>
<dbReference type="RefSeq" id="WP_186888688.1">
    <property type="nucleotide sequence ID" value="NZ_JACONZ010000005.1"/>
</dbReference>
<dbReference type="SMART" id="SM00363">
    <property type="entry name" value="S4"/>
    <property type="match status" value="1"/>
</dbReference>
<dbReference type="InterPro" id="IPR002942">
    <property type="entry name" value="S4_RNA-bd"/>
</dbReference>
<protein>
    <submittedName>
        <fullName evidence="3">RNA-binding S4 domain-containing protein</fullName>
    </submittedName>
</protein>
<accession>A0A923L1W0</accession>
<gene>
    <name evidence="3" type="ORF">H8S23_12495</name>
</gene>
<dbReference type="Proteomes" id="UP000659630">
    <property type="component" value="Unassembled WGS sequence"/>
</dbReference>
<dbReference type="Pfam" id="PF13275">
    <property type="entry name" value="S4_2"/>
    <property type="match status" value="1"/>
</dbReference>
<dbReference type="AlphaFoldDB" id="A0A923L1W0"/>
<proteinExistence type="predicted"/>